<dbReference type="GO" id="GO:0071949">
    <property type="term" value="F:FAD binding"/>
    <property type="evidence" value="ECO:0007669"/>
    <property type="project" value="InterPro"/>
</dbReference>
<evidence type="ECO:0000259" key="5">
    <source>
        <dbReference type="Pfam" id="PF14749"/>
    </source>
</evidence>
<dbReference type="Proteomes" id="UP000499080">
    <property type="component" value="Unassembled WGS sequence"/>
</dbReference>
<keyword evidence="7" id="KW-1185">Reference proteome</keyword>
<evidence type="ECO:0000256" key="3">
    <source>
        <dbReference type="ARBA" id="ARBA00022630"/>
    </source>
</evidence>
<dbReference type="InterPro" id="IPR029320">
    <property type="entry name" value="Acyl-CoA_ox_N"/>
</dbReference>
<dbReference type="Gene3D" id="1.10.540.10">
    <property type="entry name" value="Acyl-CoA dehydrogenase/oxidase, N-terminal domain"/>
    <property type="match status" value="1"/>
</dbReference>
<dbReference type="PANTHER" id="PTHR10909">
    <property type="entry name" value="ELECTRON TRANSPORT OXIDOREDUCTASE"/>
    <property type="match status" value="1"/>
</dbReference>
<protein>
    <submittedName>
        <fullName evidence="6">Putative peroxisomal acyl-coenzyme A oxidase 1</fullName>
    </submittedName>
</protein>
<comment type="caution">
    <text evidence="6">The sequence shown here is derived from an EMBL/GenBank/DDBJ whole genome shotgun (WGS) entry which is preliminary data.</text>
</comment>
<evidence type="ECO:0000256" key="1">
    <source>
        <dbReference type="ARBA" id="ARBA00001974"/>
    </source>
</evidence>
<evidence type="ECO:0000256" key="4">
    <source>
        <dbReference type="ARBA" id="ARBA00022827"/>
    </source>
</evidence>
<comment type="pathway">
    <text evidence="2">Lipid metabolism; peroxisomal fatty acid beta-oxidation.</text>
</comment>
<dbReference type="GO" id="GO:0005504">
    <property type="term" value="F:fatty acid binding"/>
    <property type="evidence" value="ECO:0007669"/>
    <property type="project" value="TreeGrafter"/>
</dbReference>
<dbReference type="PANTHER" id="PTHR10909:SF250">
    <property type="entry name" value="PEROXISOMAL ACYL-COENZYME A OXIDASE 1"/>
    <property type="match status" value="1"/>
</dbReference>
<organism evidence="6 7">
    <name type="scientific">Araneus ventricosus</name>
    <name type="common">Orbweaver spider</name>
    <name type="synonym">Epeira ventricosa</name>
    <dbReference type="NCBI Taxonomy" id="182803"/>
    <lineage>
        <taxon>Eukaryota</taxon>
        <taxon>Metazoa</taxon>
        <taxon>Ecdysozoa</taxon>
        <taxon>Arthropoda</taxon>
        <taxon>Chelicerata</taxon>
        <taxon>Arachnida</taxon>
        <taxon>Araneae</taxon>
        <taxon>Araneomorphae</taxon>
        <taxon>Entelegynae</taxon>
        <taxon>Araneoidea</taxon>
        <taxon>Araneidae</taxon>
        <taxon>Araneus</taxon>
    </lineage>
</organism>
<dbReference type="GO" id="GO:0033540">
    <property type="term" value="P:fatty acid beta-oxidation using acyl-CoA oxidase"/>
    <property type="evidence" value="ECO:0007669"/>
    <property type="project" value="TreeGrafter"/>
</dbReference>
<dbReference type="GO" id="GO:0055088">
    <property type="term" value="P:lipid homeostasis"/>
    <property type="evidence" value="ECO:0007669"/>
    <property type="project" value="TreeGrafter"/>
</dbReference>
<dbReference type="OrthoDB" id="538336at2759"/>
<evidence type="ECO:0000313" key="6">
    <source>
        <dbReference type="EMBL" id="GBO07865.1"/>
    </source>
</evidence>
<dbReference type="GO" id="GO:0003997">
    <property type="term" value="F:acyl-CoA oxidase activity"/>
    <property type="evidence" value="ECO:0007669"/>
    <property type="project" value="InterPro"/>
</dbReference>
<feature type="domain" description="Acyl-coenzyme A oxidase N-terminal" evidence="5">
    <location>
        <begin position="4"/>
        <end position="46"/>
    </location>
</feature>
<dbReference type="InterPro" id="IPR009100">
    <property type="entry name" value="AcylCoA_DH/oxidase_NM_dom_sf"/>
</dbReference>
<keyword evidence="4" id="KW-0274">FAD</keyword>
<dbReference type="SUPFAM" id="SSF56645">
    <property type="entry name" value="Acyl-CoA dehydrogenase NM domain-like"/>
    <property type="match status" value="1"/>
</dbReference>
<dbReference type="GO" id="GO:0005777">
    <property type="term" value="C:peroxisome"/>
    <property type="evidence" value="ECO:0007669"/>
    <property type="project" value="InterPro"/>
</dbReference>
<dbReference type="InterPro" id="IPR046373">
    <property type="entry name" value="Acyl-CoA_Oxase/DH_mid-dom_sf"/>
</dbReference>
<feature type="non-terminal residue" evidence="6">
    <location>
        <position position="1"/>
    </location>
</feature>
<evidence type="ECO:0000256" key="2">
    <source>
        <dbReference type="ARBA" id="ARBA00004846"/>
    </source>
</evidence>
<evidence type="ECO:0000313" key="7">
    <source>
        <dbReference type="Proteomes" id="UP000499080"/>
    </source>
</evidence>
<proteinExistence type="predicted"/>
<dbReference type="EMBL" id="BGPR01033795">
    <property type="protein sequence ID" value="GBO07865.1"/>
    <property type="molecule type" value="Genomic_DNA"/>
</dbReference>
<sequence length="143" mass="16115">SIADAVLQEASPLTVHFVMFIPTLMGLATEEQQAKWLPDALEMKIIGTYAQTELGHGTFLRGLETTATYDLKTREFVINSPTLSSVKWWPGSLGKSANFAIVQAQLYTKGKCHGLHPFMVQIRRRDNHEPLPGMTEYLEIFMF</sequence>
<keyword evidence="3" id="KW-0285">Flavoprotein</keyword>
<accession>A0A4Y2U4G4</accession>
<dbReference type="Pfam" id="PF14749">
    <property type="entry name" value="Acyl-CoA_ox_N"/>
    <property type="match status" value="1"/>
</dbReference>
<dbReference type="InterPro" id="IPR037069">
    <property type="entry name" value="AcylCoA_DH/ox_N_sf"/>
</dbReference>
<comment type="cofactor">
    <cofactor evidence="1">
        <name>FAD</name>
        <dbReference type="ChEBI" id="CHEBI:57692"/>
    </cofactor>
</comment>
<reference evidence="6 7" key="1">
    <citation type="journal article" date="2019" name="Sci. Rep.">
        <title>Orb-weaving spider Araneus ventricosus genome elucidates the spidroin gene catalogue.</title>
        <authorList>
            <person name="Kono N."/>
            <person name="Nakamura H."/>
            <person name="Ohtoshi R."/>
            <person name="Moran D.A.P."/>
            <person name="Shinohara A."/>
            <person name="Yoshida Y."/>
            <person name="Fujiwara M."/>
            <person name="Mori M."/>
            <person name="Tomita M."/>
            <person name="Arakawa K."/>
        </authorList>
    </citation>
    <scope>NUCLEOTIDE SEQUENCE [LARGE SCALE GENOMIC DNA]</scope>
</reference>
<gene>
    <name evidence="6" type="primary">CG5009</name>
    <name evidence="6" type="ORF">AVEN_46226-2_1</name>
</gene>
<dbReference type="AlphaFoldDB" id="A0A4Y2U4G4"/>
<dbReference type="InterPro" id="IPR012258">
    <property type="entry name" value="Acyl-CoA_oxidase"/>
</dbReference>
<dbReference type="Gene3D" id="2.40.110.10">
    <property type="entry name" value="Butyryl-CoA Dehydrogenase, subunit A, domain 2"/>
    <property type="match status" value="1"/>
</dbReference>
<name>A0A4Y2U4G4_ARAVE</name>